<sequence length="472" mass="53460">MAENFESFHVPQQNRRNKLRFTSQTSQEVQNPPTLMNPSPSPPFSSLQNPKDHHLMSYHPQGLSLSLSFQLDSQRCNAVSVYGDFLKQNGEITSSFPLGPFTGYATILKSSRFLKPAQQILDDLCGTANYEVLNLSLDFLNESEVIMRESVAFADHIEHRWKNSKLILMLDEVYRRYKLYCQQMQSAVASFETVAGLGHAAPYICYAIKTISKHFTCLKNALLDQIHFTCKTSDDGNIISGERIPRFWAADEQNQNQSLNISFLQHPVWRSQRGLPDHAVAVLKKWLFEHFLHPYPSDSEKQILAQQTGLSRTQVSNWFINARVRLWKPMVEEVYKLASQQAQSPLEAVNHNPSFLLPDFSAENLSQIQTTQPQKPDDIQAKRSRNQELADISMQRRDLRNAFNNSSSHYQAAVNGSNGVSLALGLHQNIGIDLSRSVPMNLAHHVNLEMISMMDSASAASLQAQNQQFGKQ</sequence>
<protein>
    <submittedName>
        <fullName evidence="1">Uncharacterized protein</fullName>
    </submittedName>
</protein>
<dbReference type="Proteomes" id="UP000091857">
    <property type="component" value="Chromosome 7"/>
</dbReference>
<accession>A0ACB7HFU2</accession>
<proteinExistence type="predicted"/>
<reference evidence="2" key="1">
    <citation type="journal article" date="2016" name="Nat. Biotechnol.">
        <title>Sequencing wild and cultivated cassava and related species reveals extensive interspecific hybridization and genetic diversity.</title>
        <authorList>
            <person name="Bredeson J.V."/>
            <person name="Lyons J.B."/>
            <person name="Prochnik S.E."/>
            <person name="Wu G.A."/>
            <person name="Ha C.M."/>
            <person name="Edsinger-Gonzales E."/>
            <person name="Grimwood J."/>
            <person name="Schmutz J."/>
            <person name="Rabbi I.Y."/>
            <person name="Egesi C."/>
            <person name="Nauluvula P."/>
            <person name="Lebot V."/>
            <person name="Ndunguru J."/>
            <person name="Mkamilo G."/>
            <person name="Bart R.S."/>
            <person name="Setter T.L."/>
            <person name="Gleadow R.M."/>
            <person name="Kulakow P."/>
            <person name="Ferguson M.E."/>
            <person name="Rounsley S."/>
            <person name="Rokhsar D.S."/>
        </authorList>
    </citation>
    <scope>NUCLEOTIDE SEQUENCE [LARGE SCALE GENOMIC DNA]</scope>
    <source>
        <strain evidence="2">cv. AM560-2</strain>
    </source>
</reference>
<organism evidence="1 2">
    <name type="scientific">Manihot esculenta</name>
    <name type="common">Cassava</name>
    <name type="synonym">Jatropha manihot</name>
    <dbReference type="NCBI Taxonomy" id="3983"/>
    <lineage>
        <taxon>Eukaryota</taxon>
        <taxon>Viridiplantae</taxon>
        <taxon>Streptophyta</taxon>
        <taxon>Embryophyta</taxon>
        <taxon>Tracheophyta</taxon>
        <taxon>Spermatophyta</taxon>
        <taxon>Magnoliopsida</taxon>
        <taxon>eudicotyledons</taxon>
        <taxon>Gunneridae</taxon>
        <taxon>Pentapetalae</taxon>
        <taxon>rosids</taxon>
        <taxon>fabids</taxon>
        <taxon>Malpighiales</taxon>
        <taxon>Euphorbiaceae</taxon>
        <taxon>Crotonoideae</taxon>
        <taxon>Manihoteae</taxon>
        <taxon>Manihot</taxon>
    </lineage>
</organism>
<dbReference type="EMBL" id="CM004393">
    <property type="protein sequence ID" value="KAG8651400.1"/>
    <property type="molecule type" value="Genomic_DNA"/>
</dbReference>
<gene>
    <name evidence="1" type="ORF">MANES_07G122100v8</name>
</gene>
<evidence type="ECO:0000313" key="2">
    <source>
        <dbReference type="Proteomes" id="UP000091857"/>
    </source>
</evidence>
<keyword evidence="2" id="KW-1185">Reference proteome</keyword>
<evidence type="ECO:0000313" key="1">
    <source>
        <dbReference type="EMBL" id="KAG8651400.1"/>
    </source>
</evidence>
<name>A0ACB7HFU2_MANES</name>
<comment type="caution">
    <text evidence="1">The sequence shown here is derived from an EMBL/GenBank/DDBJ whole genome shotgun (WGS) entry which is preliminary data.</text>
</comment>